<feature type="transmembrane region" description="Helical" evidence="1">
    <location>
        <begin position="97"/>
        <end position="119"/>
    </location>
</feature>
<dbReference type="OrthoDB" id="3790530at2"/>
<feature type="transmembrane region" description="Helical" evidence="1">
    <location>
        <begin position="25"/>
        <end position="55"/>
    </location>
</feature>
<dbReference type="Pfam" id="PF09997">
    <property type="entry name" value="DUF2238"/>
    <property type="match status" value="1"/>
</dbReference>
<dbReference type="InterPro" id="IPR014509">
    <property type="entry name" value="YjdF-like"/>
</dbReference>
<reference evidence="2 3" key="1">
    <citation type="submission" date="2018-11" db="EMBL/GenBank/DDBJ databases">
        <title>Draft genome sequence of Cellulomonas takizawaensis strain TKZ-21.</title>
        <authorList>
            <person name="Yamamura H."/>
            <person name="Hayashi T."/>
            <person name="Hamada M."/>
            <person name="Serisawa Y."/>
            <person name="Matsuyama K."/>
            <person name="Nakagawa Y."/>
            <person name="Otoguro M."/>
            <person name="Yanagida F."/>
            <person name="Hayakawa M."/>
        </authorList>
    </citation>
    <scope>NUCLEOTIDE SEQUENCE [LARGE SCALE GENOMIC DNA]</scope>
    <source>
        <strain evidence="2 3">TKZ-21</strain>
    </source>
</reference>
<feature type="transmembrane region" description="Helical" evidence="1">
    <location>
        <begin position="67"/>
        <end position="85"/>
    </location>
</feature>
<keyword evidence="1" id="KW-0472">Membrane</keyword>
<dbReference type="EMBL" id="BHYL01000225">
    <property type="protein sequence ID" value="GCD21060.1"/>
    <property type="molecule type" value="Genomic_DNA"/>
</dbReference>
<keyword evidence="3" id="KW-1185">Reference proteome</keyword>
<feature type="transmembrane region" description="Helical" evidence="1">
    <location>
        <begin position="171"/>
        <end position="189"/>
    </location>
</feature>
<feature type="transmembrane region" description="Helical" evidence="1">
    <location>
        <begin position="131"/>
        <end position="151"/>
    </location>
</feature>
<protein>
    <recommendedName>
        <fullName evidence="4">DUF2238 domain-containing protein</fullName>
    </recommendedName>
</protein>
<evidence type="ECO:0000256" key="1">
    <source>
        <dbReference type="SAM" id="Phobius"/>
    </source>
</evidence>
<dbReference type="Proteomes" id="UP000288246">
    <property type="component" value="Unassembled WGS sequence"/>
</dbReference>
<comment type="caution">
    <text evidence="2">The sequence shown here is derived from an EMBL/GenBank/DDBJ whole genome shotgun (WGS) entry which is preliminary data.</text>
</comment>
<sequence length="209" mass="20939">MTRDDHTARPPVRDLLRGPGGTVRVLALVSVVVALVTLGPVDAALLVLVVGGVALPPLGGVPPWLDAAYGVGLLASAWAGVLGLYEAVAWLDVVMHLVVTGLVAAVAHLLLAVRTGAVVDPRTARAEGRGAASVLVTAALGTTLSVAWEIGEYLGHTYLDPTIYVAYGDTIGDMVMGALGSTVAGAALVRIGGSAPARPAQPTGTAGST</sequence>
<keyword evidence="1" id="KW-0812">Transmembrane</keyword>
<evidence type="ECO:0000313" key="2">
    <source>
        <dbReference type="EMBL" id="GCD21060.1"/>
    </source>
</evidence>
<dbReference type="RefSeq" id="WP_124343570.1">
    <property type="nucleotide sequence ID" value="NZ_BHYL01000225.1"/>
</dbReference>
<name>A0A401V2B8_9CELL</name>
<evidence type="ECO:0008006" key="4">
    <source>
        <dbReference type="Google" id="ProtNLM"/>
    </source>
</evidence>
<evidence type="ECO:0000313" key="3">
    <source>
        <dbReference type="Proteomes" id="UP000288246"/>
    </source>
</evidence>
<keyword evidence="1" id="KW-1133">Transmembrane helix</keyword>
<dbReference type="AlphaFoldDB" id="A0A401V2B8"/>
<accession>A0A401V2B8</accession>
<gene>
    <name evidence="2" type="ORF">CTKZ_26220</name>
</gene>
<organism evidence="2 3">
    <name type="scientific">Cellulomonas algicola</name>
    <dbReference type="NCBI Taxonomy" id="2071633"/>
    <lineage>
        <taxon>Bacteria</taxon>
        <taxon>Bacillati</taxon>
        <taxon>Actinomycetota</taxon>
        <taxon>Actinomycetes</taxon>
        <taxon>Micrococcales</taxon>
        <taxon>Cellulomonadaceae</taxon>
        <taxon>Cellulomonas</taxon>
    </lineage>
</organism>
<proteinExistence type="predicted"/>